<comment type="caution">
    <text evidence="2">The sequence shown here is derived from an EMBL/GenBank/DDBJ whole genome shotgun (WGS) entry which is preliminary data.</text>
</comment>
<gene>
    <name evidence="2" type="ORF">EVAR_21758_1</name>
</gene>
<reference evidence="2 3" key="1">
    <citation type="journal article" date="2019" name="Commun. Biol.">
        <title>The bagworm genome reveals a unique fibroin gene that provides high tensile strength.</title>
        <authorList>
            <person name="Kono N."/>
            <person name="Nakamura H."/>
            <person name="Ohtoshi R."/>
            <person name="Tomita M."/>
            <person name="Numata K."/>
            <person name="Arakawa K."/>
        </authorList>
    </citation>
    <scope>NUCLEOTIDE SEQUENCE [LARGE SCALE GENOMIC DNA]</scope>
</reference>
<dbReference type="AlphaFoldDB" id="A0A4C1ZKY4"/>
<protein>
    <submittedName>
        <fullName evidence="2">Uncharacterized protein</fullName>
    </submittedName>
</protein>
<evidence type="ECO:0000256" key="1">
    <source>
        <dbReference type="SAM" id="MobiDB-lite"/>
    </source>
</evidence>
<feature type="compositionally biased region" description="Basic and acidic residues" evidence="1">
    <location>
        <begin position="88"/>
        <end position="97"/>
    </location>
</feature>
<evidence type="ECO:0000313" key="3">
    <source>
        <dbReference type="Proteomes" id="UP000299102"/>
    </source>
</evidence>
<evidence type="ECO:0000313" key="2">
    <source>
        <dbReference type="EMBL" id="GBP88550.1"/>
    </source>
</evidence>
<keyword evidence="3" id="KW-1185">Reference proteome</keyword>
<dbReference type="Proteomes" id="UP000299102">
    <property type="component" value="Unassembled WGS sequence"/>
</dbReference>
<feature type="region of interest" description="Disordered" evidence="1">
    <location>
        <begin position="76"/>
        <end position="99"/>
    </location>
</feature>
<dbReference type="OrthoDB" id="8060926at2759"/>
<sequence length="114" mass="12729">MSDAKVPSELNDFQQYHSKCYRAFTALPPKYRKCMESTTIPTIANVTGEADQLDQSGPSGQYAEAATVPQYQTDNLDIEENEAAATQHDPDSAEKPSDYSCIFLPKKKKKIPWP</sequence>
<accession>A0A4C1ZKY4</accession>
<organism evidence="2 3">
    <name type="scientific">Eumeta variegata</name>
    <name type="common">Bagworm moth</name>
    <name type="synonym">Eumeta japonica</name>
    <dbReference type="NCBI Taxonomy" id="151549"/>
    <lineage>
        <taxon>Eukaryota</taxon>
        <taxon>Metazoa</taxon>
        <taxon>Ecdysozoa</taxon>
        <taxon>Arthropoda</taxon>
        <taxon>Hexapoda</taxon>
        <taxon>Insecta</taxon>
        <taxon>Pterygota</taxon>
        <taxon>Neoptera</taxon>
        <taxon>Endopterygota</taxon>
        <taxon>Lepidoptera</taxon>
        <taxon>Glossata</taxon>
        <taxon>Ditrysia</taxon>
        <taxon>Tineoidea</taxon>
        <taxon>Psychidae</taxon>
        <taxon>Oiketicinae</taxon>
        <taxon>Eumeta</taxon>
    </lineage>
</organism>
<proteinExistence type="predicted"/>
<name>A0A4C1ZKY4_EUMVA</name>
<dbReference type="EMBL" id="BGZK01001941">
    <property type="protein sequence ID" value="GBP88550.1"/>
    <property type="molecule type" value="Genomic_DNA"/>
</dbReference>